<reference evidence="2 3" key="1">
    <citation type="submission" date="2020-08" db="EMBL/GenBank/DDBJ databases">
        <title>Genomic Encyclopedia of Type Strains, Phase IV (KMG-IV): sequencing the most valuable type-strain genomes for metagenomic binning, comparative biology and taxonomic classification.</title>
        <authorList>
            <person name="Goeker M."/>
        </authorList>
    </citation>
    <scope>NUCLEOTIDE SEQUENCE [LARGE SCALE GENOMIC DNA]</scope>
    <source>
        <strain evidence="2 3">DSM 24696</strain>
    </source>
</reference>
<evidence type="ECO:0000259" key="1">
    <source>
        <dbReference type="Pfam" id="PF14397"/>
    </source>
</evidence>
<dbReference type="RefSeq" id="WP_184665524.1">
    <property type="nucleotide sequence ID" value="NZ_JACHHB010000031.1"/>
</dbReference>
<keyword evidence="3" id="KW-1185">Reference proteome</keyword>
<dbReference type="Pfam" id="PF14397">
    <property type="entry name" value="ATPgrasp_ST"/>
    <property type="match status" value="1"/>
</dbReference>
<comment type="caution">
    <text evidence="2">The sequence shown here is derived from an EMBL/GenBank/DDBJ whole genome shotgun (WGS) entry which is preliminary data.</text>
</comment>
<organism evidence="2 3">
    <name type="scientific">Texcoconibacillus texcoconensis</name>
    <dbReference type="NCBI Taxonomy" id="1095777"/>
    <lineage>
        <taxon>Bacteria</taxon>
        <taxon>Bacillati</taxon>
        <taxon>Bacillota</taxon>
        <taxon>Bacilli</taxon>
        <taxon>Bacillales</taxon>
        <taxon>Bacillaceae</taxon>
        <taxon>Texcoconibacillus</taxon>
    </lineage>
</organism>
<dbReference type="AlphaFoldDB" id="A0A840QV32"/>
<dbReference type="InterPro" id="IPR039523">
    <property type="entry name" value="RimK-rel_E_lig_ATP-grasp"/>
</dbReference>
<proteinExistence type="predicted"/>
<protein>
    <recommendedName>
        <fullName evidence="1">Alpha-L-glutamate ligase-related protein ATP-grasp domain-containing protein</fullName>
    </recommendedName>
</protein>
<feature type="domain" description="Alpha-L-glutamate ligase-related protein ATP-grasp" evidence="1">
    <location>
        <begin position="186"/>
        <end position="449"/>
    </location>
</feature>
<evidence type="ECO:0000313" key="2">
    <source>
        <dbReference type="EMBL" id="MBB5175129.1"/>
    </source>
</evidence>
<dbReference type="EMBL" id="JACHHB010000031">
    <property type="protein sequence ID" value="MBB5175129.1"/>
    <property type="molecule type" value="Genomic_DNA"/>
</dbReference>
<name>A0A840QV32_9BACI</name>
<dbReference type="Proteomes" id="UP000551878">
    <property type="component" value="Unassembled WGS sequence"/>
</dbReference>
<sequence length="470" mass="54761">MKEIRERESKLIEKSMKAIRLCVGSLAEGKVDEAISMYNTVLKGFESLQKIYDLYDGKDMSIPDKLAELERNHKLVIQEFEQGNWESLIEKIESAVYDKYKELQQLTRDLNFYEKIGVNTKGEYFKMFKEAGLLKNINQQNTGSIQQYWKKHYGKTIDPSLHIAYENLAGKSDSRVVPQLEVRQHIIPYLNSMEMLHFYNDKNVYDLLITSEFHPEIVLKRVNGQYFDLENNTISRGRAFKTIFETREDIVVKRSLSDDGKGVGKLKFSNGGHYFGKEKFSLKDIEKVWGENFSIQKVIKQHPILAAPHKYSINTLRMVTLRWNDEIHYLTTYVRFGVDKSMKDNGGNGGIAVGVKDDGEFQPFAMDRNAKIYETHPTTGFKFVELDPIPEFSKFISFVKKLHKRILHHNFVSWDIAVGENGEPVFIEMNFWGAVWRYQLANKRPIFGEFTEEIMEAVKKDRENRMKHGD</sequence>
<evidence type="ECO:0000313" key="3">
    <source>
        <dbReference type="Proteomes" id="UP000551878"/>
    </source>
</evidence>
<accession>A0A840QV32</accession>
<gene>
    <name evidence="2" type="ORF">HNQ41_003369</name>
</gene>